<dbReference type="Proteomes" id="UP001589619">
    <property type="component" value="Unassembled WGS sequence"/>
</dbReference>
<evidence type="ECO:0000256" key="1">
    <source>
        <dbReference type="SAM" id="Phobius"/>
    </source>
</evidence>
<dbReference type="Pfam" id="PF17314">
    <property type="entry name" value="DUF5360"/>
    <property type="match status" value="1"/>
</dbReference>
<keyword evidence="1" id="KW-1133">Transmembrane helix</keyword>
<feature type="transmembrane region" description="Helical" evidence="1">
    <location>
        <begin position="7"/>
        <end position="28"/>
    </location>
</feature>
<evidence type="ECO:0000313" key="3">
    <source>
        <dbReference type="Proteomes" id="UP001589619"/>
    </source>
</evidence>
<dbReference type="EMBL" id="JBHMAG010000012">
    <property type="protein sequence ID" value="MFB9753244.1"/>
    <property type="molecule type" value="Genomic_DNA"/>
</dbReference>
<proteinExistence type="predicted"/>
<feature type="transmembrane region" description="Helical" evidence="1">
    <location>
        <begin position="104"/>
        <end position="121"/>
    </location>
</feature>
<protein>
    <submittedName>
        <fullName evidence="2">DUF5360 family protein</fullName>
    </submittedName>
</protein>
<keyword evidence="1" id="KW-0472">Membrane</keyword>
<name>A0ABV5VY55_9BACL</name>
<comment type="caution">
    <text evidence="2">The sequence shown here is derived from an EMBL/GenBank/DDBJ whole genome shotgun (WGS) entry which is preliminary data.</text>
</comment>
<sequence>MGKTLKGLMWFTDIGFVLYWAVTFSGLIPESYLYLDYRNELLVAWNLSFIPLDLIISATGLLSLHYYHRRNPLWSSLCMTSLLLTSCSGLQAIAFWVIRRDFDIMWWIPNLFLLLYPLFFLGNVMKGGRTSDAGSNRGRGH</sequence>
<evidence type="ECO:0000313" key="2">
    <source>
        <dbReference type="EMBL" id="MFB9753244.1"/>
    </source>
</evidence>
<dbReference type="InterPro" id="IPR020348">
    <property type="entry name" value="Uncharacterised_YvaD"/>
</dbReference>
<reference evidence="2 3" key="1">
    <citation type="submission" date="2024-09" db="EMBL/GenBank/DDBJ databases">
        <authorList>
            <person name="Sun Q."/>
            <person name="Mori K."/>
        </authorList>
    </citation>
    <scope>NUCLEOTIDE SEQUENCE [LARGE SCALE GENOMIC DNA]</scope>
    <source>
        <strain evidence="2 3">JCM 12520</strain>
    </source>
</reference>
<organism evidence="2 3">
    <name type="scientific">Paenibacillus hodogayensis</name>
    <dbReference type="NCBI Taxonomy" id="279208"/>
    <lineage>
        <taxon>Bacteria</taxon>
        <taxon>Bacillati</taxon>
        <taxon>Bacillota</taxon>
        <taxon>Bacilli</taxon>
        <taxon>Bacillales</taxon>
        <taxon>Paenibacillaceae</taxon>
        <taxon>Paenibacillus</taxon>
    </lineage>
</organism>
<feature type="transmembrane region" description="Helical" evidence="1">
    <location>
        <begin position="74"/>
        <end position="98"/>
    </location>
</feature>
<keyword evidence="1" id="KW-0812">Transmembrane</keyword>
<gene>
    <name evidence="2" type="ORF">ACFFNY_16885</name>
</gene>
<accession>A0ABV5VY55</accession>
<keyword evidence="3" id="KW-1185">Reference proteome</keyword>
<feature type="transmembrane region" description="Helical" evidence="1">
    <location>
        <begin position="48"/>
        <end position="67"/>
    </location>
</feature>
<dbReference type="RefSeq" id="WP_344901942.1">
    <property type="nucleotide sequence ID" value="NZ_BAAAYO010000001.1"/>
</dbReference>